<evidence type="ECO:0000256" key="1">
    <source>
        <dbReference type="SAM" id="Phobius"/>
    </source>
</evidence>
<dbReference type="Gene3D" id="1.10.510.10">
    <property type="entry name" value="Transferase(Phosphotransferase) domain 1"/>
    <property type="match status" value="1"/>
</dbReference>
<keyword evidence="1" id="KW-0812">Transmembrane</keyword>
<dbReference type="InterPro" id="IPR000719">
    <property type="entry name" value="Prot_kinase_dom"/>
</dbReference>
<protein>
    <submittedName>
        <fullName evidence="4">Protein kinase domain-containing protein</fullName>
    </submittedName>
</protein>
<keyword evidence="3" id="KW-1185">Reference proteome</keyword>
<keyword evidence="1" id="KW-1133">Transmembrane helix</keyword>
<keyword evidence="1" id="KW-0472">Membrane</keyword>
<accession>A0A0K0F889</accession>
<dbReference type="InterPro" id="IPR011009">
    <property type="entry name" value="Kinase-like_dom_sf"/>
</dbReference>
<dbReference type="WBParaSite" id="SVE_0503800.1">
    <property type="protein sequence ID" value="SVE_0503800.1"/>
    <property type="gene ID" value="SVE_0503800"/>
</dbReference>
<dbReference type="GO" id="GO:0004672">
    <property type="term" value="F:protein kinase activity"/>
    <property type="evidence" value="ECO:0007669"/>
    <property type="project" value="InterPro"/>
</dbReference>
<evidence type="ECO:0000313" key="4">
    <source>
        <dbReference type="WBParaSite" id="SVE_0503800.1"/>
    </source>
</evidence>
<proteinExistence type="predicted"/>
<feature type="transmembrane region" description="Helical" evidence="1">
    <location>
        <begin position="33"/>
        <end position="53"/>
    </location>
</feature>
<evidence type="ECO:0000313" key="3">
    <source>
        <dbReference type="Proteomes" id="UP000035680"/>
    </source>
</evidence>
<dbReference type="STRING" id="75913.A0A0K0F889"/>
<dbReference type="Proteomes" id="UP000035680">
    <property type="component" value="Unassembled WGS sequence"/>
</dbReference>
<evidence type="ECO:0000259" key="2">
    <source>
        <dbReference type="PROSITE" id="PS50011"/>
    </source>
</evidence>
<organism evidence="3 4">
    <name type="scientific">Strongyloides venezuelensis</name>
    <name type="common">Threadworm</name>
    <dbReference type="NCBI Taxonomy" id="75913"/>
    <lineage>
        <taxon>Eukaryota</taxon>
        <taxon>Metazoa</taxon>
        <taxon>Ecdysozoa</taxon>
        <taxon>Nematoda</taxon>
        <taxon>Chromadorea</taxon>
        <taxon>Rhabditida</taxon>
        <taxon>Tylenchina</taxon>
        <taxon>Panagrolaimomorpha</taxon>
        <taxon>Strongyloidoidea</taxon>
        <taxon>Strongyloididae</taxon>
        <taxon>Strongyloides</taxon>
    </lineage>
</organism>
<reference evidence="3" key="1">
    <citation type="submission" date="2014-07" db="EMBL/GenBank/DDBJ databases">
        <authorList>
            <person name="Martin A.A"/>
            <person name="De Silva N."/>
        </authorList>
    </citation>
    <scope>NUCLEOTIDE SEQUENCE</scope>
</reference>
<dbReference type="AlphaFoldDB" id="A0A0K0F889"/>
<feature type="domain" description="Protein kinase" evidence="2">
    <location>
        <begin position="1"/>
        <end position="145"/>
    </location>
</feature>
<reference evidence="4" key="2">
    <citation type="submission" date="2015-08" db="UniProtKB">
        <authorList>
            <consortium name="WormBaseParasite"/>
        </authorList>
    </citation>
    <scope>IDENTIFICATION</scope>
</reference>
<dbReference type="SUPFAM" id="SSF56112">
    <property type="entry name" value="Protein kinase-like (PK-like)"/>
    <property type="match status" value="1"/>
</dbReference>
<dbReference type="PROSITE" id="PS50011">
    <property type="entry name" value="PROTEIN_KINASE_DOM"/>
    <property type="match status" value="1"/>
</dbReference>
<name>A0A0K0F889_STRVS</name>
<dbReference type="GO" id="GO:0005524">
    <property type="term" value="F:ATP binding"/>
    <property type="evidence" value="ECO:0007669"/>
    <property type="project" value="InterPro"/>
</dbReference>
<sequence>MLEALEPFHSAGFVHRNIKPHNYTIERPDRVDVISMLDFSLNIVVVSLIIIYFNTQKMIKESWIIIVMELHDSDAVLWCRETEMDEIKAMKGELCTSKELDYIFDIIVPSEYRKIVALIRNLRPVEKHKNPDGDKAKKINLVPIA</sequence>